<keyword evidence="2" id="KW-1185">Reference proteome</keyword>
<name>A0AAD4XZR3_OVIAM</name>
<reference evidence="1" key="1">
    <citation type="submission" date="2022-03" db="EMBL/GenBank/DDBJ databases">
        <title>Genomic analyses of argali, domestic sheep and their hybrids provide insights into chromosomal evolution, heterosis and genetic basis of agronomic traits.</title>
        <authorList>
            <person name="Li M."/>
        </authorList>
    </citation>
    <scope>NUCLEOTIDE SEQUENCE</scope>
    <source>
        <strain evidence="1">CAU-MHL-2022a</strain>
        <tissue evidence="1">Skin</tissue>
    </source>
</reference>
<evidence type="ECO:0000313" key="2">
    <source>
        <dbReference type="Proteomes" id="UP001214576"/>
    </source>
</evidence>
<accession>A0AAD4XZR3</accession>
<organism evidence="1 2">
    <name type="scientific">Ovis ammon polii</name>
    <dbReference type="NCBI Taxonomy" id="230172"/>
    <lineage>
        <taxon>Eukaryota</taxon>
        <taxon>Metazoa</taxon>
        <taxon>Chordata</taxon>
        <taxon>Craniata</taxon>
        <taxon>Vertebrata</taxon>
        <taxon>Euteleostomi</taxon>
        <taxon>Mammalia</taxon>
        <taxon>Eutheria</taxon>
        <taxon>Laurasiatheria</taxon>
        <taxon>Artiodactyla</taxon>
        <taxon>Ruminantia</taxon>
        <taxon>Pecora</taxon>
        <taxon>Bovidae</taxon>
        <taxon>Caprinae</taxon>
        <taxon>Ovis</taxon>
    </lineage>
</organism>
<sequence>MVHISEGYLRTCCEVCAMALEWQAVSPPIGRTQGRSPSNIVHDVIFKEGPMAPASETGNVEGKAMVHLRNAADGHSLKSERTTVSYKTLMFTGTWETVPELKLIQSGRVYIAKFQGHHQNLLVLILSETKMLSK</sequence>
<proteinExistence type="predicted"/>
<comment type="caution">
    <text evidence="1">The sequence shown here is derived from an EMBL/GenBank/DDBJ whole genome shotgun (WGS) entry which is preliminary data.</text>
</comment>
<dbReference type="EMBL" id="JAKZEL010000022">
    <property type="protein sequence ID" value="KAI4532300.1"/>
    <property type="molecule type" value="Genomic_DNA"/>
</dbReference>
<evidence type="ECO:0000313" key="1">
    <source>
        <dbReference type="EMBL" id="KAI4532300.1"/>
    </source>
</evidence>
<dbReference type="AlphaFoldDB" id="A0AAD4XZR3"/>
<protein>
    <submittedName>
        <fullName evidence="1">Uncharacterized protein</fullName>
    </submittedName>
</protein>
<dbReference type="Proteomes" id="UP001214576">
    <property type="component" value="Unassembled WGS sequence"/>
</dbReference>
<gene>
    <name evidence="1" type="ORF">MG293_017565</name>
</gene>